<sequence length="288" mass="31164">MPTPRLLVIEGNNPATMAEHVSFGGTEASRGYANLLRELLPVAEVDICYPADVTAGLPSGQSLEGYDGIAITGSGLHVYGGGDEVTRQIDLVREALKTGTPVFGSCWGLQIITTAAGGVVRKNPNGREIGFGRGIRLTEEGRKHPMYAGKMDVFNAPTVHLDEVVTLPDGAVLLASNAVSKVQAVEIRTPGSTAWGVQYHPEYPLKELAIIVRRIGTRLIGEGFFAGEADLSEFAHDLEALDLDPACKRLAWRHGISLNVLDKKRRVSEIANWLEYQVLPMRVKRGRG</sequence>
<dbReference type="Proteomes" id="UP000263993">
    <property type="component" value="Unassembled WGS sequence"/>
</dbReference>
<keyword evidence="3" id="KW-1185">Reference proteome</keyword>
<dbReference type="CDD" id="cd01741">
    <property type="entry name" value="GATase1_1"/>
    <property type="match status" value="1"/>
</dbReference>
<dbReference type="PROSITE" id="PS51273">
    <property type="entry name" value="GATASE_TYPE_1"/>
    <property type="match status" value="1"/>
</dbReference>
<reference evidence="3" key="1">
    <citation type="submission" date="2018-08" db="EMBL/GenBank/DDBJ databases">
        <authorList>
            <person name="Kim S.-J."/>
            <person name="Jung G.-Y."/>
        </authorList>
    </citation>
    <scope>NUCLEOTIDE SEQUENCE [LARGE SCALE GENOMIC DNA]</scope>
    <source>
        <strain evidence="3">GY_H</strain>
    </source>
</reference>
<accession>A0A371BB59</accession>
<dbReference type="AlphaFoldDB" id="A0A371BB59"/>
<dbReference type="SUPFAM" id="SSF52317">
    <property type="entry name" value="Class I glutamine amidotransferase-like"/>
    <property type="match status" value="1"/>
</dbReference>
<dbReference type="Gene3D" id="3.40.50.880">
    <property type="match status" value="1"/>
</dbReference>
<gene>
    <name evidence="2" type="ORF">DXH78_08570</name>
</gene>
<evidence type="ECO:0000313" key="3">
    <source>
        <dbReference type="Proteomes" id="UP000263993"/>
    </source>
</evidence>
<dbReference type="InterPro" id="IPR044992">
    <property type="entry name" value="ChyE-like"/>
</dbReference>
<protein>
    <submittedName>
        <fullName evidence="2">Type 1 glutamine amidotransferase</fullName>
    </submittedName>
</protein>
<proteinExistence type="predicted"/>
<dbReference type="InterPro" id="IPR029062">
    <property type="entry name" value="Class_I_gatase-like"/>
</dbReference>
<dbReference type="RefSeq" id="WP_115516635.1">
    <property type="nucleotide sequence ID" value="NZ_QRGO01000001.1"/>
</dbReference>
<dbReference type="InterPro" id="IPR017926">
    <property type="entry name" value="GATASE"/>
</dbReference>
<name>A0A371BB59_9BRAD</name>
<dbReference type="Pfam" id="PF00117">
    <property type="entry name" value="GATase"/>
    <property type="match status" value="1"/>
</dbReference>
<dbReference type="GO" id="GO:0016740">
    <property type="term" value="F:transferase activity"/>
    <property type="evidence" value="ECO:0007669"/>
    <property type="project" value="UniProtKB-KW"/>
</dbReference>
<evidence type="ECO:0000259" key="1">
    <source>
        <dbReference type="Pfam" id="PF00117"/>
    </source>
</evidence>
<dbReference type="PANTHER" id="PTHR42695">
    <property type="entry name" value="GLUTAMINE AMIDOTRANSFERASE YLR126C-RELATED"/>
    <property type="match status" value="1"/>
</dbReference>
<comment type="caution">
    <text evidence="2">The sequence shown here is derived from an EMBL/GenBank/DDBJ whole genome shotgun (WGS) entry which is preliminary data.</text>
</comment>
<keyword evidence="2" id="KW-0315">Glutamine amidotransferase</keyword>
<evidence type="ECO:0000313" key="2">
    <source>
        <dbReference type="EMBL" id="RDV04611.1"/>
    </source>
</evidence>
<dbReference type="EMBL" id="QRGO01000001">
    <property type="protein sequence ID" value="RDV04611.1"/>
    <property type="molecule type" value="Genomic_DNA"/>
</dbReference>
<dbReference type="PANTHER" id="PTHR42695:SF5">
    <property type="entry name" value="GLUTAMINE AMIDOTRANSFERASE YLR126C-RELATED"/>
    <property type="match status" value="1"/>
</dbReference>
<organism evidence="2 3">
    <name type="scientific">Undibacter mobilis</name>
    <dbReference type="NCBI Taxonomy" id="2292256"/>
    <lineage>
        <taxon>Bacteria</taxon>
        <taxon>Pseudomonadati</taxon>
        <taxon>Pseudomonadota</taxon>
        <taxon>Alphaproteobacteria</taxon>
        <taxon>Hyphomicrobiales</taxon>
        <taxon>Nitrobacteraceae</taxon>
        <taxon>Undibacter</taxon>
    </lineage>
</organism>
<feature type="domain" description="Glutamine amidotransferase" evidence="1">
    <location>
        <begin position="63"/>
        <end position="206"/>
    </location>
</feature>
<keyword evidence="2" id="KW-0808">Transferase</keyword>
<dbReference type="GO" id="GO:0005829">
    <property type="term" value="C:cytosol"/>
    <property type="evidence" value="ECO:0007669"/>
    <property type="project" value="TreeGrafter"/>
</dbReference>
<dbReference type="OrthoDB" id="9794816at2"/>